<reference evidence="1" key="1">
    <citation type="submission" date="2023-11" db="EMBL/GenBank/DDBJ databases">
        <authorList>
            <person name="Poullet M."/>
        </authorList>
    </citation>
    <scope>NUCLEOTIDE SEQUENCE</scope>
    <source>
        <strain evidence="1">E1834</strain>
    </source>
</reference>
<protein>
    <submittedName>
        <fullName evidence="1">Uncharacterized protein</fullName>
    </submittedName>
</protein>
<organism evidence="1 2">
    <name type="scientific">Meloidogyne enterolobii</name>
    <name type="common">Root-knot nematode worm</name>
    <name type="synonym">Meloidogyne mayaguensis</name>
    <dbReference type="NCBI Taxonomy" id="390850"/>
    <lineage>
        <taxon>Eukaryota</taxon>
        <taxon>Metazoa</taxon>
        <taxon>Ecdysozoa</taxon>
        <taxon>Nematoda</taxon>
        <taxon>Chromadorea</taxon>
        <taxon>Rhabditida</taxon>
        <taxon>Tylenchina</taxon>
        <taxon>Tylenchomorpha</taxon>
        <taxon>Tylenchoidea</taxon>
        <taxon>Meloidogynidae</taxon>
        <taxon>Meloidogyninae</taxon>
        <taxon>Meloidogyne</taxon>
    </lineage>
</organism>
<name>A0ACB0ZWE5_MELEN</name>
<sequence>MKVLNTESETISRNKRMVGKDDPNILHNSRRAKWVIGDLQHLLEGKTSAVISVEEWRNHFERVEGFFGYPFVQNETWQHCAGSSSEFRGYTCGLWTTFHALTANVIITHSKNTGIAPNPLGPLKAIQGWVTSFFGCEHCRQHFMKMTTQTFPMSEQRVFRLSDMLMYLWRAHNIDPQFPKYQFPPLFLCPKCHAGGHFSRRQTRNFLLSYYGSVRPYHRAWNAGKQ</sequence>
<dbReference type="EMBL" id="CAVMJV010000050">
    <property type="protein sequence ID" value="CAK5083231.1"/>
    <property type="molecule type" value="Genomic_DNA"/>
</dbReference>
<dbReference type="Proteomes" id="UP001497535">
    <property type="component" value="Unassembled WGS sequence"/>
</dbReference>
<accession>A0ACB0ZWE5</accession>
<keyword evidence="2" id="KW-1185">Reference proteome</keyword>
<comment type="caution">
    <text evidence="1">The sequence shown here is derived from an EMBL/GenBank/DDBJ whole genome shotgun (WGS) entry which is preliminary data.</text>
</comment>
<evidence type="ECO:0000313" key="2">
    <source>
        <dbReference type="Proteomes" id="UP001497535"/>
    </source>
</evidence>
<proteinExistence type="predicted"/>
<evidence type="ECO:0000313" key="1">
    <source>
        <dbReference type="EMBL" id="CAK5083231.1"/>
    </source>
</evidence>
<gene>
    <name evidence="1" type="ORF">MENTE1834_LOCUS30554</name>
</gene>